<evidence type="ECO:0000256" key="9">
    <source>
        <dbReference type="ARBA" id="ARBA00023004"/>
    </source>
</evidence>
<comment type="subcellular location">
    <subcellularLocation>
        <location evidence="1">Membrane</location>
        <topology evidence="1">Multi-pass membrane protein</topology>
    </subcellularLocation>
</comment>
<dbReference type="CDD" id="cd03505">
    <property type="entry name" value="Delta9-FADS-like"/>
    <property type="match status" value="1"/>
</dbReference>
<feature type="domain" description="Fatty acid desaturase" evidence="15">
    <location>
        <begin position="54"/>
        <end position="262"/>
    </location>
</feature>
<keyword evidence="6" id="KW-0276">Fatty acid metabolism</keyword>
<dbReference type="GO" id="GO:0006636">
    <property type="term" value="P:unsaturated fatty acid biosynthetic process"/>
    <property type="evidence" value="ECO:0007669"/>
    <property type="project" value="TreeGrafter"/>
</dbReference>
<evidence type="ECO:0000256" key="12">
    <source>
        <dbReference type="ARBA" id="ARBA00023160"/>
    </source>
</evidence>
<gene>
    <name evidence="16" type="ORF">BDW47DRAFT_26368</name>
</gene>
<name>A0A2I2FNS1_ASPCN</name>
<evidence type="ECO:0000256" key="1">
    <source>
        <dbReference type="ARBA" id="ARBA00004141"/>
    </source>
</evidence>
<dbReference type="GO" id="GO:0004768">
    <property type="term" value="F:stearoyl-CoA 9-desaturase activity"/>
    <property type="evidence" value="ECO:0007669"/>
    <property type="project" value="TreeGrafter"/>
</dbReference>
<feature type="transmembrane region" description="Helical" evidence="14">
    <location>
        <begin position="49"/>
        <end position="69"/>
    </location>
</feature>
<evidence type="ECO:0000256" key="8">
    <source>
        <dbReference type="ARBA" id="ARBA00023002"/>
    </source>
</evidence>
<keyword evidence="12 13" id="KW-0275">Fatty acid biosynthesis</keyword>
<comment type="domain">
    <text evidence="13">The histidine box domains are involved in binding the catalytic metal ions.</text>
</comment>
<organism evidence="16 17">
    <name type="scientific">Aspergillus candidus</name>
    <dbReference type="NCBI Taxonomy" id="41067"/>
    <lineage>
        <taxon>Eukaryota</taxon>
        <taxon>Fungi</taxon>
        <taxon>Dikarya</taxon>
        <taxon>Ascomycota</taxon>
        <taxon>Pezizomycotina</taxon>
        <taxon>Eurotiomycetes</taxon>
        <taxon>Eurotiomycetidae</taxon>
        <taxon>Eurotiales</taxon>
        <taxon>Aspergillaceae</taxon>
        <taxon>Aspergillus</taxon>
        <taxon>Aspergillus subgen. Circumdati</taxon>
    </lineage>
</organism>
<keyword evidence="5" id="KW-0479">Metal-binding</keyword>
<evidence type="ECO:0000256" key="11">
    <source>
        <dbReference type="ARBA" id="ARBA00023136"/>
    </source>
</evidence>
<evidence type="ECO:0000256" key="5">
    <source>
        <dbReference type="ARBA" id="ARBA00022723"/>
    </source>
</evidence>
<keyword evidence="3 13" id="KW-0444">Lipid biosynthesis</keyword>
<feature type="transmembrane region" description="Helical" evidence="14">
    <location>
        <begin position="162"/>
        <end position="183"/>
    </location>
</feature>
<keyword evidence="10" id="KW-0443">Lipid metabolism</keyword>
<dbReference type="OrthoDB" id="10260134at2759"/>
<evidence type="ECO:0000313" key="16">
    <source>
        <dbReference type="EMBL" id="PLB42264.1"/>
    </source>
</evidence>
<feature type="transmembrane region" description="Helical" evidence="14">
    <location>
        <begin position="20"/>
        <end position="37"/>
    </location>
</feature>
<dbReference type="PANTHER" id="PTHR11351:SF31">
    <property type="entry name" value="DESATURASE 1, ISOFORM A-RELATED"/>
    <property type="match status" value="1"/>
</dbReference>
<comment type="cofactor">
    <cofactor evidence="13">
        <name>Fe(2+)</name>
        <dbReference type="ChEBI" id="CHEBI:29033"/>
    </cofactor>
</comment>
<dbReference type="InterPro" id="IPR015876">
    <property type="entry name" value="Acyl-CoA_DS"/>
</dbReference>
<evidence type="ECO:0000256" key="13">
    <source>
        <dbReference type="RuleBase" id="RU000581"/>
    </source>
</evidence>
<evidence type="ECO:0000256" key="6">
    <source>
        <dbReference type="ARBA" id="ARBA00022832"/>
    </source>
</evidence>
<dbReference type="Pfam" id="PF00487">
    <property type="entry name" value="FA_desaturase"/>
    <property type="match status" value="1"/>
</dbReference>
<evidence type="ECO:0000256" key="2">
    <source>
        <dbReference type="ARBA" id="ARBA00009295"/>
    </source>
</evidence>
<evidence type="ECO:0000256" key="7">
    <source>
        <dbReference type="ARBA" id="ARBA00022989"/>
    </source>
</evidence>
<keyword evidence="17" id="KW-1185">Reference proteome</keyword>
<proteinExistence type="inferred from homology"/>
<keyword evidence="11 14" id="KW-0472">Membrane</keyword>
<dbReference type="PANTHER" id="PTHR11351">
    <property type="entry name" value="ACYL-COA DESATURASE"/>
    <property type="match status" value="1"/>
</dbReference>
<evidence type="ECO:0000256" key="4">
    <source>
        <dbReference type="ARBA" id="ARBA00022692"/>
    </source>
</evidence>
<sequence length="307" mass="35764">MINSAVMKSLREDFNYYYKHFFFLHFALIFGTPLVLWHGFRNVELQPKTVVLSLVLFPIYGIAIAAGYHRLWSHRSYRACLALRYFLASAGAGQFQWSILWWARHHRAHHRYLDSEKDPYNARRGLLYSHIGWLIGYNPDAWGKADVSDLEKDPVVVWQQRYYVLIAVIAGLLVPATIAHVGWNDWWGGFFYAGGFRLYIYLHFTFLLNSLAHYAGDQPYSTEHTPRDNLLLALVTSGEGYHNFHHTFPADYRSGVHWYAFDPSKWFIWSCTELGLASSPFRTPERDIKFAVEKNHMGKTKANHQVL</sequence>
<dbReference type="Proteomes" id="UP000234585">
    <property type="component" value="Unassembled WGS sequence"/>
</dbReference>
<dbReference type="PROSITE" id="PS00476">
    <property type="entry name" value="FATTY_ACID_DESATUR_1"/>
    <property type="match status" value="1"/>
</dbReference>
<keyword evidence="8 13" id="KW-0560">Oxidoreductase</keyword>
<dbReference type="GeneID" id="36525761"/>
<protein>
    <recommendedName>
        <fullName evidence="15">Fatty acid desaturase domain-containing protein</fullName>
    </recommendedName>
</protein>
<dbReference type="PRINTS" id="PR00075">
    <property type="entry name" value="FACDDSATRASE"/>
</dbReference>
<feature type="transmembrane region" description="Helical" evidence="14">
    <location>
        <begin position="189"/>
        <end position="208"/>
    </location>
</feature>
<keyword evidence="7 14" id="KW-1133">Transmembrane helix</keyword>
<evidence type="ECO:0000259" key="15">
    <source>
        <dbReference type="Pfam" id="PF00487"/>
    </source>
</evidence>
<evidence type="ECO:0000256" key="3">
    <source>
        <dbReference type="ARBA" id="ARBA00022516"/>
    </source>
</evidence>
<dbReference type="EMBL" id="KZ559118">
    <property type="protein sequence ID" value="PLB42264.1"/>
    <property type="molecule type" value="Genomic_DNA"/>
</dbReference>
<evidence type="ECO:0000256" key="10">
    <source>
        <dbReference type="ARBA" id="ARBA00023098"/>
    </source>
</evidence>
<comment type="similarity">
    <text evidence="2 13">Belongs to the fatty acid desaturase type 1 family.</text>
</comment>
<dbReference type="STRING" id="41067.A0A2I2FNS1"/>
<keyword evidence="4 13" id="KW-0812">Transmembrane</keyword>
<dbReference type="GO" id="GO:0005506">
    <property type="term" value="F:iron ion binding"/>
    <property type="evidence" value="ECO:0007669"/>
    <property type="project" value="TreeGrafter"/>
</dbReference>
<reference evidence="16 17" key="1">
    <citation type="submission" date="2017-12" db="EMBL/GenBank/DDBJ databases">
        <authorList>
            <consortium name="DOE Joint Genome Institute"/>
            <person name="Haridas S."/>
            <person name="Kjaerbolling I."/>
            <person name="Vesth T.C."/>
            <person name="Frisvad J.C."/>
            <person name="Nybo J.L."/>
            <person name="Theobald S."/>
            <person name="Kuo A."/>
            <person name="Bowyer P."/>
            <person name="Matsuda Y."/>
            <person name="Mondo S."/>
            <person name="Lyhne E.K."/>
            <person name="Kogle M.E."/>
            <person name="Clum A."/>
            <person name="Lipzen A."/>
            <person name="Salamov A."/>
            <person name="Ngan C.Y."/>
            <person name="Daum C."/>
            <person name="Chiniquy J."/>
            <person name="Barry K."/>
            <person name="LaButti K."/>
            <person name="Simmons B.A."/>
            <person name="Magnuson J.K."/>
            <person name="Mortensen U.H."/>
            <person name="Larsen T.O."/>
            <person name="Grigoriev I.V."/>
            <person name="Baker S.E."/>
            <person name="Andersen M.R."/>
            <person name="Nordberg H.P."/>
            <person name="Cantor M.N."/>
            <person name="Hua S.X."/>
        </authorList>
    </citation>
    <scope>NUCLEOTIDE SEQUENCE [LARGE SCALE GENOMIC DNA]</scope>
    <source>
        <strain evidence="16 17">CBS 102.13</strain>
    </source>
</reference>
<dbReference type="InterPro" id="IPR001522">
    <property type="entry name" value="FADS-1_CS"/>
</dbReference>
<dbReference type="GO" id="GO:0005789">
    <property type="term" value="C:endoplasmic reticulum membrane"/>
    <property type="evidence" value="ECO:0007669"/>
    <property type="project" value="TreeGrafter"/>
</dbReference>
<accession>A0A2I2FNS1</accession>
<dbReference type="RefSeq" id="XP_024676276.1">
    <property type="nucleotide sequence ID" value="XM_024818601.1"/>
</dbReference>
<evidence type="ECO:0000256" key="14">
    <source>
        <dbReference type="SAM" id="Phobius"/>
    </source>
</evidence>
<keyword evidence="9" id="KW-0408">Iron</keyword>
<evidence type="ECO:0000313" key="17">
    <source>
        <dbReference type="Proteomes" id="UP000234585"/>
    </source>
</evidence>
<dbReference type="AlphaFoldDB" id="A0A2I2FNS1"/>
<dbReference type="InterPro" id="IPR005804">
    <property type="entry name" value="FA_desaturase_dom"/>
</dbReference>